<accession>A0A1I5XDK8</accession>
<dbReference type="EMBL" id="FOXV01000003">
    <property type="protein sequence ID" value="SFQ29946.1"/>
    <property type="molecule type" value="Genomic_DNA"/>
</dbReference>
<reference evidence="3" key="1">
    <citation type="submission" date="2016-10" db="EMBL/GenBank/DDBJ databases">
        <authorList>
            <person name="Varghese N."/>
            <person name="Submissions S."/>
        </authorList>
    </citation>
    <scope>NUCLEOTIDE SEQUENCE [LARGE SCALE GENOMIC DNA]</scope>
    <source>
        <strain evidence="3">JCM 10271</strain>
    </source>
</reference>
<dbReference type="InterPro" id="IPR009327">
    <property type="entry name" value="Cupin_DUF985"/>
</dbReference>
<dbReference type="Gene3D" id="2.60.120.10">
    <property type="entry name" value="Jelly Rolls"/>
    <property type="match status" value="1"/>
</dbReference>
<evidence type="ECO:0000313" key="3">
    <source>
        <dbReference type="Proteomes" id="UP000243106"/>
    </source>
</evidence>
<dbReference type="RefSeq" id="WP_093010018.1">
    <property type="nucleotide sequence ID" value="NZ_FOXV01000003.1"/>
</dbReference>
<gene>
    <name evidence="2" type="ORF">SAMN05421853_103318</name>
</gene>
<feature type="domain" description="DUF985" evidence="1">
    <location>
        <begin position="5"/>
        <end position="131"/>
    </location>
</feature>
<organism evidence="2 3">
    <name type="scientific">Roseivivax halotolerans</name>
    <dbReference type="NCBI Taxonomy" id="93684"/>
    <lineage>
        <taxon>Bacteria</taxon>
        <taxon>Pseudomonadati</taxon>
        <taxon>Pseudomonadota</taxon>
        <taxon>Alphaproteobacteria</taxon>
        <taxon>Rhodobacterales</taxon>
        <taxon>Roseobacteraceae</taxon>
        <taxon>Roseivivax</taxon>
    </lineage>
</organism>
<dbReference type="AlphaFoldDB" id="A0A1I5XDK8"/>
<keyword evidence="3" id="KW-1185">Reference proteome</keyword>
<dbReference type="Pfam" id="PF06172">
    <property type="entry name" value="Cupin_5"/>
    <property type="match status" value="1"/>
</dbReference>
<dbReference type="PANTHER" id="PTHR33387:SF3">
    <property type="entry name" value="DUF985 DOMAIN-CONTAINING PROTEIN"/>
    <property type="match status" value="1"/>
</dbReference>
<dbReference type="InterPro" id="IPR014710">
    <property type="entry name" value="RmlC-like_jellyroll"/>
</dbReference>
<dbReference type="Proteomes" id="UP000243106">
    <property type="component" value="Unassembled WGS sequence"/>
</dbReference>
<evidence type="ECO:0000259" key="1">
    <source>
        <dbReference type="Pfam" id="PF06172"/>
    </source>
</evidence>
<dbReference type="STRING" id="93684.SAMN05421853_103318"/>
<protein>
    <recommendedName>
        <fullName evidence="1">DUF985 domain-containing protein</fullName>
    </recommendedName>
</protein>
<evidence type="ECO:0000313" key="2">
    <source>
        <dbReference type="EMBL" id="SFQ29946.1"/>
    </source>
</evidence>
<dbReference type="PANTHER" id="PTHR33387">
    <property type="entry name" value="RMLC-LIKE JELLY ROLL FOLD PROTEIN"/>
    <property type="match status" value="1"/>
</dbReference>
<dbReference type="SUPFAM" id="SSF51182">
    <property type="entry name" value="RmlC-like cupins"/>
    <property type="match status" value="1"/>
</dbReference>
<dbReference type="CDD" id="cd06121">
    <property type="entry name" value="cupin_YML079wp"/>
    <property type="match status" value="1"/>
</dbReference>
<dbReference type="InterPro" id="IPR039935">
    <property type="entry name" value="YML079W-like"/>
</dbReference>
<dbReference type="InterPro" id="IPR011051">
    <property type="entry name" value="RmlC_Cupin_sf"/>
</dbReference>
<proteinExistence type="predicted"/>
<sequence>MHADEIITLLGLEPHPEGGHYRQTWEGPGEERASGTAIYFLLKGDEVSHWHRVDAAEIWHFYAGAALTLKIADTDQGPVTEFTLGSDFETGQRPQITVPQRAWQSARSTGDWTLVGCTVSPGFRFEGFELAPEGFDIPGA</sequence>
<name>A0A1I5XDK8_9RHOB</name>